<dbReference type="Proteomes" id="UP000254492">
    <property type="component" value="Unassembled WGS sequence"/>
</dbReference>
<keyword evidence="2" id="KW-0472">Membrane</keyword>
<gene>
    <name evidence="3" type="ORF">DWV05_01210</name>
</gene>
<accession>A0ABX9I683</accession>
<keyword evidence="2" id="KW-1133">Transmembrane helix</keyword>
<sequence>MENEIQPANSILIGTISAIFGAFVGIAVNYFVDLPLDLMVLTAIFVTLIMLICYVFYWRGQAHRLSRNSKQLSEKLENTINKFNEDIKKKQQTIDDSDKEINEINQRLTQEQSISSMLTNEINNLRTRFSISAEETSPSLEVKKTRDNYNNVSRLTQD</sequence>
<keyword evidence="2" id="KW-0812">Transmembrane</keyword>
<evidence type="ECO:0000313" key="4">
    <source>
        <dbReference type="Proteomes" id="UP000254492"/>
    </source>
</evidence>
<keyword evidence="4" id="KW-1185">Reference proteome</keyword>
<evidence type="ECO:0000256" key="1">
    <source>
        <dbReference type="SAM" id="Coils"/>
    </source>
</evidence>
<feature type="transmembrane region" description="Helical" evidence="2">
    <location>
        <begin position="12"/>
        <end position="32"/>
    </location>
</feature>
<organism evidence="3 4">
    <name type="scientific">Weissella thailandensis</name>
    <dbReference type="NCBI Taxonomy" id="89061"/>
    <lineage>
        <taxon>Bacteria</taxon>
        <taxon>Bacillati</taxon>
        <taxon>Bacillota</taxon>
        <taxon>Bacilli</taxon>
        <taxon>Lactobacillales</taxon>
        <taxon>Lactobacillaceae</taxon>
        <taxon>Weissella</taxon>
    </lineage>
</organism>
<evidence type="ECO:0000256" key="2">
    <source>
        <dbReference type="SAM" id="Phobius"/>
    </source>
</evidence>
<protein>
    <submittedName>
        <fullName evidence="3">Uncharacterized protein</fullName>
    </submittedName>
</protein>
<name>A0ABX9I683_9LACO</name>
<evidence type="ECO:0000313" key="3">
    <source>
        <dbReference type="EMBL" id="RDS60196.1"/>
    </source>
</evidence>
<dbReference type="RefSeq" id="WP_115470369.1">
    <property type="nucleotide sequence ID" value="NZ_BJEC01000001.1"/>
</dbReference>
<dbReference type="EMBL" id="QRAY01000002">
    <property type="protein sequence ID" value="RDS60196.1"/>
    <property type="molecule type" value="Genomic_DNA"/>
</dbReference>
<comment type="caution">
    <text evidence="3">The sequence shown here is derived from an EMBL/GenBank/DDBJ whole genome shotgun (WGS) entry which is preliminary data.</text>
</comment>
<feature type="coiled-coil region" evidence="1">
    <location>
        <begin position="62"/>
        <end position="107"/>
    </location>
</feature>
<reference evidence="3 4" key="1">
    <citation type="submission" date="2018-07" db="EMBL/GenBank/DDBJ databases">
        <title>Genome-based reclassification of Weissella jogaejeotgali as Weissella thailandensis.</title>
        <authorList>
            <person name="Chun J."/>
            <person name="Kim B.-Y."/>
            <person name="Kwak M.-J."/>
        </authorList>
    </citation>
    <scope>NUCLEOTIDE SEQUENCE [LARGE SCALE GENOMIC DNA]</scope>
    <source>
        <strain evidence="3 4">KCTC 3751</strain>
    </source>
</reference>
<feature type="transmembrane region" description="Helical" evidence="2">
    <location>
        <begin position="38"/>
        <end position="57"/>
    </location>
</feature>
<proteinExistence type="predicted"/>
<keyword evidence="1" id="KW-0175">Coiled coil</keyword>